<keyword evidence="10" id="KW-0046">Antibiotic resistance</keyword>
<keyword evidence="9 13" id="KW-0472">Membrane</keyword>
<keyword evidence="3" id="KW-1003">Cell membrane</keyword>
<keyword evidence="5 13" id="KW-0812">Transmembrane</keyword>
<proteinExistence type="inferred from homology"/>
<feature type="transmembrane region" description="Helical" evidence="13">
    <location>
        <begin position="588"/>
        <end position="621"/>
    </location>
</feature>
<evidence type="ECO:0000256" key="6">
    <source>
        <dbReference type="ARBA" id="ARBA00022741"/>
    </source>
</evidence>
<dbReference type="PANTHER" id="PTHR30572:SF4">
    <property type="entry name" value="ABC TRANSPORTER PERMEASE YTRF"/>
    <property type="match status" value="1"/>
</dbReference>
<dbReference type="InterPro" id="IPR003838">
    <property type="entry name" value="ABC3_permease_C"/>
</dbReference>
<keyword evidence="2" id="KW-0813">Transport</keyword>
<dbReference type="AlphaFoldDB" id="A0A081BNW6"/>
<keyword evidence="4" id="KW-0997">Cell inner membrane</keyword>
<dbReference type="Pfam" id="PF00005">
    <property type="entry name" value="ABC_tran"/>
    <property type="match status" value="1"/>
</dbReference>
<feature type="transmembrane region" description="Helical" evidence="13">
    <location>
        <begin position="627"/>
        <end position="649"/>
    </location>
</feature>
<dbReference type="GO" id="GO:0005886">
    <property type="term" value="C:plasma membrane"/>
    <property type="evidence" value="ECO:0007669"/>
    <property type="project" value="UniProtKB-SubCell"/>
</dbReference>
<accession>A0A081BNW6</accession>
<evidence type="ECO:0000256" key="5">
    <source>
        <dbReference type="ARBA" id="ARBA00022692"/>
    </source>
</evidence>
<evidence type="ECO:0000259" key="14">
    <source>
        <dbReference type="PROSITE" id="PS50893"/>
    </source>
</evidence>
<protein>
    <submittedName>
        <fullName evidence="15">ABC transporter related</fullName>
    </submittedName>
</protein>
<evidence type="ECO:0000256" key="7">
    <source>
        <dbReference type="ARBA" id="ARBA00022840"/>
    </source>
</evidence>
<sequence length="666" mass="72606">MISLRHIERAYRKGTLNITALRDIDLEIADGEFLAIMGPSGSGKSTLLHLLGCLDRPTGGEYLLDGADVTTLNDAELSRIRNQKIGFVFQAFNLLPQHSVEENIAAPFLYAPSNTFTPSQTKQTVHALAEGVGLHQRLLHRPTELSGGEMQRVAIARALVMRPRMILADEPTGNLDSRTGEEIMALLAALHQQGHTLVVVTHEPRIAAFAQRVLHLKDGAIERIETRETPPLDAAEPYPGQPCSDMAVRGTVQPRLAFLASMLRVATQGVLLHKLRSLLSVLGIVFGVGAIIAMLAIGAGAKQELLEQIALLGTNTMTIKAAPQLEAPLERGAAQRSEGLTEGDADRLAQVSPFIQAIAPVRLLALPTQYQQQFTQADVIGTTTPYLQSGNLSLQSGRFLTDSDLAEASRVCVIGDDIRQALFAFRNPVGELIKIRNEWFQVVGVLSNKQFNLKKQTSLQVRNVNRQVIIPLSTAVMFIPPQERQRIQEIAIRVDDARNVDAAARLIRSALNRIHYGAQDYELVIPRELLRQSQQTQRVFNIVMGSIAGISLLVGGIGIMNIMLATVTERTREIGIRRAIGASQRMILLQFLIETLTLTLVGGVLGIALGVGGAWLITAFARWRTVIAFDTILIACGVSAVTGLIFGLYPASQAARKHPIAALRYE</sequence>
<gene>
    <name evidence="15" type="ORF">U14_03329</name>
</gene>
<dbReference type="GO" id="GO:0098796">
    <property type="term" value="C:membrane protein complex"/>
    <property type="evidence" value="ECO:0007669"/>
    <property type="project" value="UniProtKB-ARBA"/>
</dbReference>
<comment type="similarity">
    <text evidence="11">Belongs to the ABC-4 integral membrane protein family.</text>
</comment>
<dbReference type="PROSITE" id="PS00211">
    <property type="entry name" value="ABC_TRANSPORTER_1"/>
    <property type="match status" value="1"/>
</dbReference>
<dbReference type="GO" id="GO:0016887">
    <property type="term" value="F:ATP hydrolysis activity"/>
    <property type="evidence" value="ECO:0007669"/>
    <property type="project" value="InterPro"/>
</dbReference>
<dbReference type="InterPro" id="IPR017911">
    <property type="entry name" value="MacB-like_ATP-bd"/>
</dbReference>
<evidence type="ECO:0000256" key="13">
    <source>
        <dbReference type="SAM" id="Phobius"/>
    </source>
</evidence>
<dbReference type="SUPFAM" id="SSF52540">
    <property type="entry name" value="P-loop containing nucleoside triphosphate hydrolases"/>
    <property type="match status" value="1"/>
</dbReference>
<dbReference type="GO" id="GO:0046677">
    <property type="term" value="P:response to antibiotic"/>
    <property type="evidence" value="ECO:0007669"/>
    <property type="project" value="UniProtKB-KW"/>
</dbReference>
<dbReference type="STRING" id="1499966.U14_03329"/>
<dbReference type="FunFam" id="3.40.50.300:FF:000032">
    <property type="entry name" value="Export ABC transporter ATP-binding protein"/>
    <property type="match status" value="1"/>
</dbReference>
<organism evidence="15">
    <name type="scientific">Candidatus Moduliflexus flocculans</name>
    <dbReference type="NCBI Taxonomy" id="1499966"/>
    <lineage>
        <taxon>Bacteria</taxon>
        <taxon>Candidatus Moduliflexota</taxon>
        <taxon>Candidatus Moduliflexia</taxon>
        <taxon>Candidatus Moduliflexales</taxon>
        <taxon>Candidatus Moduliflexaceae</taxon>
    </lineage>
</organism>
<reference evidence="15" key="1">
    <citation type="journal article" date="2015" name="PeerJ">
        <title>First genomic representation of candidate bacterial phylum KSB3 points to enhanced environmental sensing as a trigger of wastewater bulking.</title>
        <authorList>
            <person name="Sekiguchi Y."/>
            <person name="Ohashi A."/>
            <person name="Parks D.H."/>
            <person name="Yamauchi T."/>
            <person name="Tyson G.W."/>
            <person name="Hugenholtz P."/>
        </authorList>
    </citation>
    <scope>NUCLEOTIDE SEQUENCE [LARGE SCALE GENOMIC DNA]</scope>
</reference>
<keyword evidence="8 13" id="KW-1133">Transmembrane helix</keyword>
<dbReference type="GO" id="GO:0005524">
    <property type="term" value="F:ATP binding"/>
    <property type="evidence" value="ECO:0007669"/>
    <property type="project" value="UniProtKB-KW"/>
</dbReference>
<dbReference type="PROSITE" id="PS50893">
    <property type="entry name" value="ABC_TRANSPORTER_2"/>
    <property type="match status" value="1"/>
</dbReference>
<dbReference type="InterPro" id="IPR003439">
    <property type="entry name" value="ABC_transporter-like_ATP-bd"/>
</dbReference>
<evidence type="ECO:0000256" key="2">
    <source>
        <dbReference type="ARBA" id="ARBA00022448"/>
    </source>
</evidence>
<dbReference type="InterPro" id="IPR003593">
    <property type="entry name" value="AAA+_ATPase"/>
</dbReference>
<dbReference type="Gene3D" id="3.40.50.300">
    <property type="entry name" value="P-loop containing nucleotide triphosphate hydrolases"/>
    <property type="match status" value="1"/>
</dbReference>
<evidence type="ECO:0000256" key="11">
    <source>
        <dbReference type="ARBA" id="ARBA00038076"/>
    </source>
</evidence>
<comment type="subcellular location">
    <subcellularLocation>
        <location evidence="1">Cell inner membrane</location>
        <topology evidence="1">Multi-pass membrane protein</topology>
    </subcellularLocation>
</comment>
<evidence type="ECO:0000256" key="12">
    <source>
        <dbReference type="ARBA" id="ARBA00038388"/>
    </source>
</evidence>
<dbReference type="CDD" id="cd03255">
    <property type="entry name" value="ABC_MJ0796_LolCDE_FtsE"/>
    <property type="match status" value="1"/>
</dbReference>
<feature type="domain" description="ABC transporter" evidence="14">
    <location>
        <begin position="2"/>
        <end position="243"/>
    </location>
</feature>
<evidence type="ECO:0000256" key="9">
    <source>
        <dbReference type="ARBA" id="ARBA00023136"/>
    </source>
</evidence>
<evidence type="ECO:0000313" key="15">
    <source>
        <dbReference type="EMBL" id="GAK52082.1"/>
    </source>
</evidence>
<evidence type="ECO:0000256" key="10">
    <source>
        <dbReference type="ARBA" id="ARBA00023251"/>
    </source>
</evidence>
<dbReference type="HOGENOM" id="CLU_000604_78_2_0"/>
<dbReference type="InterPro" id="IPR050250">
    <property type="entry name" value="Macrolide_Exporter_MacB"/>
</dbReference>
<comment type="similarity">
    <text evidence="12">Belongs to the ABC transporter superfamily. Macrolide exporter (TC 3.A.1.122) family.</text>
</comment>
<dbReference type="Pfam" id="PF12704">
    <property type="entry name" value="MacB_PCD"/>
    <property type="match status" value="1"/>
</dbReference>
<evidence type="ECO:0000313" key="16">
    <source>
        <dbReference type="Proteomes" id="UP000030700"/>
    </source>
</evidence>
<feature type="transmembrane region" description="Helical" evidence="13">
    <location>
        <begin position="278"/>
        <end position="301"/>
    </location>
</feature>
<dbReference type="InterPro" id="IPR025857">
    <property type="entry name" value="MacB_PCD"/>
</dbReference>
<evidence type="ECO:0000256" key="1">
    <source>
        <dbReference type="ARBA" id="ARBA00004429"/>
    </source>
</evidence>
<dbReference type="Pfam" id="PF02687">
    <property type="entry name" value="FtsX"/>
    <property type="match status" value="1"/>
</dbReference>
<keyword evidence="6" id="KW-0547">Nucleotide-binding</keyword>
<dbReference type="InterPro" id="IPR017871">
    <property type="entry name" value="ABC_transporter-like_CS"/>
</dbReference>
<dbReference type="InterPro" id="IPR027417">
    <property type="entry name" value="P-loop_NTPase"/>
</dbReference>
<evidence type="ECO:0000256" key="4">
    <source>
        <dbReference type="ARBA" id="ARBA00022519"/>
    </source>
</evidence>
<dbReference type="EMBL" id="DF820458">
    <property type="protein sequence ID" value="GAK52082.1"/>
    <property type="molecule type" value="Genomic_DNA"/>
</dbReference>
<evidence type="ECO:0000256" key="3">
    <source>
        <dbReference type="ARBA" id="ARBA00022475"/>
    </source>
</evidence>
<dbReference type="GO" id="GO:0022857">
    <property type="term" value="F:transmembrane transporter activity"/>
    <property type="evidence" value="ECO:0007669"/>
    <property type="project" value="UniProtKB-ARBA"/>
</dbReference>
<evidence type="ECO:0000256" key="8">
    <source>
        <dbReference type="ARBA" id="ARBA00022989"/>
    </source>
</evidence>
<dbReference type="Proteomes" id="UP000030700">
    <property type="component" value="Unassembled WGS sequence"/>
</dbReference>
<dbReference type="PANTHER" id="PTHR30572">
    <property type="entry name" value="MEMBRANE COMPONENT OF TRANSPORTER-RELATED"/>
    <property type="match status" value="1"/>
</dbReference>
<feature type="transmembrane region" description="Helical" evidence="13">
    <location>
        <begin position="539"/>
        <end position="567"/>
    </location>
</feature>
<dbReference type="SMART" id="SM00382">
    <property type="entry name" value="AAA"/>
    <property type="match status" value="1"/>
</dbReference>
<name>A0A081BNW6_9BACT</name>
<keyword evidence="16" id="KW-1185">Reference proteome</keyword>
<keyword evidence="7" id="KW-0067">ATP-binding</keyword>